<keyword evidence="2" id="KW-1185">Reference proteome</keyword>
<reference evidence="1 2" key="1">
    <citation type="submission" date="2024-08" db="EMBL/GenBank/DDBJ databases">
        <authorList>
            <person name="Cucini C."/>
            <person name="Frati F."/>
        </authorList>
    </citation>
    <scope>NUCLEOTIDE SEQUENCE [LARGE SCALE GENOMIC DNA]</scope>
</reference>
<evidence type="ECO:0000313" key="2">
    <source>
        <dbReference type="Proteomes" id="UP001642540"/>
    </source>
</evidence>
<comment type="caution">
    <text evidence="1">The sequence shown here is derived from an EMBL/GenBank/DDBJ whole genome shotgun (WGS) entry which is preliminary data.</text>
</comment>
<gene>
    <name evidence="1" type="ORF">ODALV1_LOCUS16353</name>
</gene>
<accession>A0ABP1QXY5</accession>
<evidence type="ECO:0008006" key="3">
    <source>
        <dbReference type="Google" id="ProtNLM"/>
    </source>
</evidence>
<proteinExistence type="predicted"/>
<sequence length="496" mass="56457">MEDSAKLLLSTISIMDSPTCQPPARDKISEESYVIDEILSKVYIHPPKNPSVCEEVRERVSEKNEMNIQTNPIALKHDLEMGRCLVAARDIEPGEIFLNDWPLITAPNAGQNSTTCLGCGLIQQTLQPCARCGWPVCNDQCSNIPQHADFECKIFAKENIKPDLPSPYSYIASAEYIKILRCLLLKDESSPEKMMKWKLILSLEAHMDIRRHIPRVQLMSGLVKKFVKSICKLNQFDEETVDFALGVVDVNAFRHSFAPAPLKPMQTDLQEDSPAMNATFVYPTASMAAHGCVRNTDWKTLSGGQLEMRASHKILKGQVICHAYVDLMLGTPERRRLLHKLFYFECSCPRCADKTELNTYFSALKCTECKTGYLLAENPLQHKSQWICSQPGCSGIKSYQYERELVQQILAEEKAVCDQIELCSNLTTIRSLMKVLKKHRDVTVHPNHYRVVNIEHILVRHLLKVPKPPVEIKLEMKRLIKKYMRLSAVFHPTCDE</sequence>
<dbReference type="Gene3D" id="6.10.140.2220">
    <property type="match status" value="1"/>
</dbReference>
<dbReference type="Gene3D" id="1.10.220.160">
    <property type="match status" value="1"/>
</dbReference>
<dbReference type="InterPro" id="IPR053010">
    <property type="entry name" value="SET_SmydA-8"/>
</dbReference>
<evidence type="ECO:0000313" key="1">
    <source>
        <dbReference type="EMBL" id="CAL8114186.1"/>
    </source>
</evidence>
<dbReference type="PANTHER" id="PTHR46455:SF5">
    <property type="entry name" value="SET AND MYND DOMAIN CONTAINING, ARTHROPOD-SPECIFIC, MEMBER 4, ISOFORM A"/>
    <property type="match status" value="1"/>
</dbReference>
<dbReference type="InterPro" id="IPR046341">
    <property type="entry name" value="SET_dom_sf"/>
</dbReference>
<organism evidence="1 2">
    <name type="scientific">Orchesella dallaii</name>
    <dbReference type="NCBI Taxonomy" id="48710"/>
    <lineage>
        <taxon>Eukaryota</taxon>
        <taxon>Metazoa</taxon>
        <taxon>Ecdysozoa</taxon>
        <taxon>Arthropoda</taxon>
        <taxon>Hexapoda</taxon>
        <taxon>Collembola</taxon>
        <taxon>Entomobryomorpha</taxon>
        <taxon>Entomobryoidea</taxon>
        <taxon>Orchesellidae</taxon>
        <taxon>Orchesellinae</taxon>
        <taxon>Orchesella</taxon>
    </lineage>
</organism>
<dbReference type="Gene3D" id="2.170.270.10">
    <property type="entry name" value="SET domain"/>
    <property type="match status" value="1"/>
</dbReference>
<dbReference type="PANTHER" id="PTHR46455">
    <property type="entry name" value="SET AND MYND DOMAIN CONTAINING, ARTHROPOD-SPECIFIC, MEMBER 4, ISOFORM A"/>
    <property type="match status" value="1"/>
</dbReference>
<name>A0ABP1QXY5_9HEXA</name>
<dbReference type="Proteomes" id="UP001642540">
    <property type="component" value="Unassembled WGS sequence"/>
</dbReference>
<dbReference type="SUPFAM" id="SSF82199">
    <property type="entry name" value="SET domain"/>
    <property type="match status" value="1"/>
</dbReference>
<dbReference type="CDD" id="cd20071">
    <property type="entry name" value="SET_SMYD"/>
    <property type="match status" value="1"/>
</dbReference>
<protein>
    <recommendedName>
        <fullName evidence="3">Protein msta</fullName>
    </recommendedName>
</protein>
<dbReference type="EMBL" id="CAXLJM020000049">
    <property type="protein sequence ID" value="CAL8114186.1"/>
    <property type="molecule type" value="Genomic_DNA"/>
</dbReference>